<evidence type="ECO:0000313" key="2">
    <source>
        <dbReference type="Proteomes" id="UP000708298"/>
    </source>
</evidence>
<dbReference type="Proteomes" id="UP000708298">
    <property type="component" value="Unassembled WGS sequence"/>
</dbReference>
<accession>A0A963YR05</accession>
<reference evidence="1" key="2">
    <citation type="submission" date="2021-01" db="EMBL/GenBank/DDBJ databases">
        <authorList>
            <person name="Mieszkin S."/>
            <person name="Pouder E."/>
            <person name="Alain K."/>
        </authorList>
    </citation>
    <scope>NUCLEOTIDE SEQUENCE</scope>
    <source>
        <strain evidence="1">HW T2.11</strain>
    </source>
</reference>
<keyword evidence="2" id="KW-1185">Reference proteome</keyword>
<evidence type="ECO:0008006" key="3">
    <source>
        <dbReference type="Google" id="ProtNLM"/>
    </source>
</evidence>
<dbReference type="RefSeq" id="WP_227320720.1">
    <property type="nucleotide sequence ID" value="NZ_JAESVB010000002.1"/>
</dbReference>
<protein>
    <recommendedName>
        <fullName evidence="3">MerR family transcriptional regulator</fullName>
    </recommendedName>
</protein>
<comment type="caution">
    <text evidence="1">The sequence shown here is derived from an EMBL/GenBank/DDBJ whole genome shotgun (WGS) entry which is preliminary data.</text>
</comment>
<dbReference type="Gene3D" id="1.10.1660.10">
    <property type="match status" value="1"/>
</dbReference>
<evidence type="ECO:0000313" key="1">
    <source>
        <dbReference type="EMBL" id="MCB8875079.1"/>
    </source>
</evidence>
<reference evidence="1" key="1">
    <citation type="journal article" date="2021" name="Microorganisms">
        <title>Acidisoma silvae sp. nov. and Acidisomacellulosilytica sp. nov., Two Acidophilic Bacteria Isolated from Decaying Wood, Hydrolyzing Cellulose and Producing Poly-3-hydroxybutyrate.</title>
        <authorList>
            <person name="Mieszkin S."/>
            <person name="Pouder E."/>
            <person name="Uroz S."/>
            <person name="Simon-Colin C."/>
            <person name="Alain K."/>
        </authorList>
    </citation>
    <scope>NUCLEOTIDE SEQUENCE</scope>
    <source>
        <strain evidence="1">HW T2.11</strain>
    </source>
</reference>
<dbReference type="AlphaFoldDB" id="A0A963YR05"/>
<dbReference type="EMBL" id="JAESVB010000002">
    <property type="protein sequence ID" value="MCB8875079.1"/>
    <property type="molecule type" value="Genomic_DNA"/>
</dbReference>
<proteinExistence type="predicted"/>
<dbReference type="Pfam" id="PF13591">
    <property type="entry name" value="MerR_2"/>
    <property type="match status" value="1"/>
</dbReference>
<gene>
    <name evidence="1" type="ORF">ASILVAE211_07795</name>
</gene>
<sequence>MITIEILSRMVAGADTSQVQRWIDNAWIRPDGEPGRYQFHDIDVARVRLIVQLRDDLGVDDNALPVVLSLMDQLYETRRQMRRLCTVIETSVPDDLRSALLDRLSQR</sequence>
<organism evidence="1 2">
    <name type="scientific">Acidisoma silvae</name>
    <dbReference type="NCBI Taxonomy" id="2802396"/>
    <lineage>
        <taxon>Bacteria</taxon>
        <taxon>Pseudomonadati</taxon>
        <taxon>Pseudomonadota</taxon>
        <taxon>Alphaproteobacteria</taxon>
        <taxon>Acetobacterales</taxon>
        <taxon>Acidocellaceae</taxon>
        <taxon>Acidisoma</taxon>
    </lineage>
</organism>
<name>A0A963YR05_9PROT</name>